<feature type="binding site" evidence="5 9">
    <location>
        <position position="258"/>
    </location>
    <ligand>
        <name>substrate</name>
    </ligand>
</feature>
<evidence type="ECO:0000256" key="1">
    <source>
        <dbReference type="ARBA" id="ARBA00010178"/>
    </source>
</evidence>
<keyword evidence="5 8" id="KW-0520">NAD</keyword>
<dbReference type="PRINTS" id="PR00083">
    <property type="entry name" value="HOLDHDRGNASE"/>
</dbReference>
<keyword evidence="4 5" id="KW-0560">Oxidoreductase</keyword>
<protein>
    <recommendedName>
        <fullName evidence="5">Histidinol dehydrogenase</fullName>
        <shortName evidence="5">HDH</shortName>
        <ecNumber evidence="5">1.1.1.23</ecNumber>
    </recommendedName>
</protein>
<name>A0A2Z4Y940_SUMC1</name>
<comment type="similarity">
    <text evidence="1 5 6 11">Belongs to the histidinol dehydrogenase family.</text>
</comment>
<dbReference type="FunFam" id="3.40.50.1980:FF:000001">
    <property type="entry name" value="Histidinol dehydrogenase"/>
    <property type="match status" value="1"/>
</dbReference>
<evidence type="ECO:0000313" key="13">
    <source>
        <dbReference type="Proteomes" id="UP000262583"/>
    </source>
</evidence>
<comment type="cofactor">
    <cofactor evidence="5 10">
        <name>Zn(2+)</name>
        <dbReference type="ChEBI" id="CHEBI:29105"/>
    </cofactor>
    <text evidence="5 10">Binds 1 zinc ion per subunit.</text>
</comment>
<dbReference type="GO" id="GO:0051287">
    <property type="term" value="F:NAD binding"/>
    <property type="evidence" value="ECO:0007669"/>
    <property type="project" value="InterPro"/>
</dbReference>
<dbReference type="InterPro" id="IPR012131">
    <property type="entry name" value="Hstdl_DH"/>
</dbReference>
<dbReference type="UniPathway" id="UPA00031">
    <property type="reaction ID" value="UER00014"/>
</dbReference>
<dbReference type="GO" id="GO:0008270">
    <property type="term" value="F:zinc ion binding"/>
    <property type="evidence" value="ECO:0007669"/>
    <property type="project" value="UniProtKB-UniRule"/>
</dbReference>
<feature type="binding site" evidence="5 10">
    <location>
        <position position="258"/>
    </location>
    <ligand>
        <name>Zn(2+)</name>
        <dbReference type="ChEBI" id="CHEBI:29105"/>
    </ligand>
</feature>
<evidence type="ECO:0000256" key="10">
    <source>
        <dbReference type="PIRSR" id="PIRSR000099-4"/>
    </source>
</evidence>
<dbReference type="InterPro" id="IPR022695">
    <property type="entry name" value="Histidinol_DH_monofunct"/>
</dbReference>
<comment type="catalytic activity">
    <reaction evidence="5">
        <text>L-histidinol + 2 NAD(+) + H2O = L-histidine + 2 NADH + 3 H(+)</text>
        <dbReference type="Rhea" id="RHEA:20641"/>
        <dbReference type="ChEBI" id="CHEBI:15377"/>
        <dbReference type="ChEBI" id="CHEBI:15378"/>
        <dbReference type="ChEBI" id="CHEBI:57540"/>
        <dbReference type="ChEBI" id="CHEBI:57595"/>
        <dbReference type="ChEBI" id="CHEBI:57699"/>
        <dbReference type="ChEBI" id="CHEBI:57945"/>
        <dbReference type="EC" id="1.1.1.23"/>
    </reaction>
</comment>
<dbReference type="GO" id="GO:0004399">
    <property type="term" value="F:histidinol dehydrogenase activity"/>
    <property type="evidence" value="ECO:0007669"/>
    <property type="project" value="UniProtKB-UniRule"/>
</dbReference>
<proteinExistence type="inferred from homology"/>
<evidence type="ECO:0000256" key="3">
    <source>
        <dbReference type="ARBA" id="ARBA00022833"/>
    </source>
</evidence>
<feature type="binding site" evidence="5 9">
    <location>
        <position position="328"/>
    </location>
    <ligand>
        <name>substrate</name>
    </ligand>
</feature>
<dbReference type="GO" id="GO:0005829">
    <property type="term" value="C:cytosol"/>
    <property type="evidence" value="ECO:0007669"/>
    <property type="project" value="TreeGrafter"/>
</dbReference>
<keyword evidence="3 5" id="KW-0862">Zinc</keyword>
<dbReference type="Pfam" id="PF00815">
    <property type="entry name" value="Histidinol_dh"/>
    <property type="match status" value="1"/>
</dbReference>
<dbReference type="InterPro" id="IPR016161">
    <property type="entry name" value="Ald_DH/histidinol_DH"/>
</dbReference>
<feature type="binding site" evidence="5 9">
    <location>
        <position position="261"/>
    </location>
    <ligand>
        <name>substrate</name>
    </ligand>
</feature>
<feature type="active site" description="Proton acceptor" evidence="5 7">
    <location>
        <position position="328"/>
    </location>
</feature>
<evidence type="ECO:0000256" key="6">
    <source>
        <dbReference type="PIRNR" id="PIRNR000099"/>
    </source>
</evidence>
<dbReference type="PIRSF" id="PIRSF000099">
    <property type="entry name" value="Histidinol_dh"/>
    <property type="match status" value="1"/>
</dbReference>
<feature type="binding site" evidence="5 9">
    <location>
        <position position="361"/>
    </location>
    <ligand>
        <name>substrate</name>
    </ligand>
</feature>
<feature type="binding site" evidence="5 9">
    <location>
        <position position="415"/>
    </location>
    <ligand>
        <name>substrate</name>
    </ligand>
</feature>
<dbReference type="PANTHER" id="PTHR21256:SF2">
    <property type="entry name" value="HISTIDINE BIOSYNTHESIS TRIFUNCTIONAL PROTEIN"/>
    <property type="match status" value="1"/>
</dbReference>
<feature type="binding site" evidence="5 8">
    <location>
        <position position="213"/>
    </location>
    <ligand>
        <name>NAD(+)</name>
        <dbReference type="ChEBI" id="CHEBI:57540"/>
    </ligand>
</feature>
<feature type="binding site" evidence="5 9">
    <location>
        <position position="420"/>
    </location>
    <ligand>
        <name>substrate</name>
    </ligand>
</feature>
<evidence type="ECO:0000256" key="2">
    <source>
        <dbReference type="ARBA" id="ARBA00022723"/>
    </source>
</evidence>
<keyword evidence="5" id="KW-0028">Amino-acid biosynthesis</keyword>
<comment type="pathway">
    <text evidence="5">Amino-acid biosynthesis; L-histidine biosynthesis; L-histidine from 5-phospho-alpha-D-ribose 1-diphosphate: step 9/9.</text>
</comment>
<gene>
    <name evidence="5" type="primary">hisD</name>
    <name evidence="12" type="ORF">BRCON_2186</name>
</gene>
<dbReference type="SUPFAM" id="SSF53720">
    <property type="entry name" value="ALDH-like"/>
    <property type="match status" value="1"/>
</dbReference>
<dbReference type="HAMAP" id="MF_01024">
    <property type="entry name" value="HisD"/>
    <property type="match status" value="1"/>
</dbReference>
<dbReference type="Gene3D" id="3.40.50.1980">
    <property type="entry name" value="Nitrogenase molybdenum iron protein domain"/>
    <property type="match status" value="2"/>
</dbReference>
<dbReference type="AlphaFoldDB" id="A0A2Z4Y940"/>
<dbReference type="Proteomes" id="UP000262583">
    <property type="component" value="Chromosome"/>
</dbReference>
<evidence type="ECO:0000256" key="11">
    <source>
        <dbReference type="RuleBase" id="RU004175"/>
    </source>
</evidence>
<dbReference type="EMBL" id="CP030759">
    <property type="protein sequence ID" value="AXA36963.1"/>
    <property type="molecule type" value="Genomic_DNA"/>
</dbReference>
<comment type="function">
    <text evidence="5">Catalyzes the sequential NAD-dependent oxidations of L-histidinol to L-histidinaldehyde and then to L-histidine.</text>
</comment>
<dbReference type="NCBIfam" id="TIGR00069">
    <property type="entry name" value="hisD"/>
    <property type="match status" value="1"/>
</dbReference>
<feature type="binding site" evidence="5 10">
    <location>
        <position position="420"/>
    </location>
    <ligand>
        <name>Zn(2+)</name>
        <dbReference type="ChEBI" id="CHEBI:29105"/>
    </ligand>
</feature>
<dbReference type="EC" id="1.1.1.23" evidence="5"/>
<evidence type="ECO:0000256" key="5">
    <source>
        <dbReference type="HAMAP-Rule" id="MF_01024"/>
    </source>
</evidence>
<organism evidence="12 13">
    <name type="scientific">Sumerlaea chitinivorans</name>
    <dbReference type="NCBI Taxonomy" id="2250252"/>
    <lineage>
        <taxon>Bacteria</taxon>
        <taxon>Candidatus Sumerlaeota</taxon>
        <taxon>Candidatus Sumerlaeia</taxon>
        <taxon>Candidatus Sumerlaeales</taxon>
        <taxon>Candidatus Sumerlaeaceae</taxon>
        <taxon>Candidatus Sumerlaea</taxon>
    </lineage>
</organism>
<dbReference type="CDD" id="cd06572">
    <property type="entry name" value="Histidinol_dh"/>
    <property type="match status" value="1"/>
</dbReference>
<accession>A0A2Z4Y940</accession>
<keyword evidence="5" id="KW-0368">Histidine biosynthesis</keyword>
<feature type="binding site" evidence="5 10">
    <location>
        <position position="361"/>
    </location>
    <ligand>
        <name>Zn(2+)</name>
        <dbReference type="ChEBI" id="CHEBI:29105"/>
    </ligand>
</feature>
<evidence type="ECO:0000256" key="8">
    <source>
        <dbReference type="PIRSR" id="PIRSR000099-2"/>
    </source>
</evidence>
<evidence type="ECO:0000256" key="7">
    <source>
        <dbReference type="PIRSR" id="PIRSR000099-1"/>
    </source>
</evidence>
<feature type="binding site" evidence="5 8">
    <location>
        <position position="190"/>
    </location>
    <ligand>
        <name>NAD(+)</name>
        <dbReference type="ChEBI" id="CHEBI:57540"/>
    </ligand>
</feature>
<dbReference type="GO" id="GO:0000105">
    <property type="term" value="P:L-histidine biosynthetic process"/>
    <property type="evidence" value="ECO:0007669"/>
    <property type="project" value="UniProtKB-UniRule"/>
</dbReference>
<dbReference type="KEGG" id="schv:BRCON_2186"/>
<dbReference type="Gene3D" id="1.20.5.1300">
    <property type="match status" value="1"/>
</dbReference>
<feature type="active site" description="Proton acceptor" evidence="5 7">
    <location>
        <position position="327"/>
    </location>
</feature>
<dbReference type="PANTHER" id="PTHR21256">
    <property type="entry name" value="HISTIDINOL DEHYDROGENASE HDH"/>
    <property type="match status" value="1"/>
</dbReference>
<feature type="binding site" evidence="5 8">
    <location>
        <position position="127"/>
    </location>
    <ligand>
        <name>NAD(+)</name>
        <dbReference type="ChEBI" id="CHEBI:57540"/>
    </ligand>
</feature>
<feature type="binding site" evidence="5 10">
    <location>
        <position position="261"/>
    </location>
    <ligand>
        <name>Zn(2+)</name>
        <dbReference type="ChEBI" id="CHEBI:29105"/>
    </ligand>
</feature>
<evidence type="ECO:0000256" key="4">
    <source>
        <dbReference type="ARBA" id="ARBA00023002"/>
    </source>
</evidence>
<reference evidence="12 13" key="1">
    <citation type="submission" date="2018-05" db="EMBL/GenBank/DDBJ databases">
        <title>A metagenomic window into the 2 km-deep terrestrial subsurface aquifer revealed taxonomically and functionally diverse microbial community comprising novel uncultured bacterial lineages.</title>
        <authorList>
            <person name="Kadnikov V.V."/>
            <person name="Mardanov A.V."/>
            <person name="Beletsky A.V."/>
            <person name="Banks D."/>
            <person name="Pimenov N.V."/>
            <person name="Frank Y.A."/>
            <person name="Karnachuk O.V."/>
            <person name="Ravin N.V."/>
        </authorList>
    </citation>
    <scope>NUCLEOTIDE SEQUENCE [LARGE SCALE GENOMIC DNA]</scope>
    <source>
        <strain evidence="12">BY</strain>
    </source>
</reference>
<feature type="binding site" evidence="5 9">
    <location>
        <position position="236"/>
    </location>
    <ligand>
        <name>substrate</name>
    </ligand>
</feature>
<evidence type="ECO:0000313" key="12">
    <source>
        <dbReference type="EMBL" id="AXA36963.1"/>
    </source>
</evidence>
<keyword evidence="2 5" id="KW-0479">Metal-binding</keyword>
<evidence type="ECO:0000256" key="9">
    <source>
        <dbReference type="PIRSR" id="PIRSR000099-3"/>
    </source>
</evidence>
<sequence length="433" mass="47675">MVKRFRYPEERAALERAFARTETAGDEVERVVERIIRDVARQGDAALVRYAAKFDGVKLSTAELRVEPAVCKRAWENLPRELARAFELAARRIEAFHRRQLRKGYVVRSKGMTLEQRVRPLARVGVYVPGGRAVYPSTLLMNAVPAQVAGVGEIVVVTPPVREAPERFTPFAVAHLLGLSEHVYQVGGAQAIAALAFGTDTIPRVDKVVGPGNAYVAAAKRMLYGRIDIDSVAGESEVLIIADTSARPDFLAADLLAQAEHTGGETVVLVGIGEDFDFDAVERELRLQLAAAPRRQQARRSLTRRGFFVRVRTREEAVEVAEMKAPEHLEIMARRPEQLAEKISNVGAIFLGAYTPEAVGDYIAGPNHVLPTGGTARFFSPLGVDAFLKTSNVLRYEPEQLERDAPHVIAMAEAEGLFAHAESVRVRLVKRSK</sequence>